<gene>
    <name evidence="2" type="ORF">CAMP_LOCUS13295</name>
</gene>
<evidence type="ECO:0000313" key="2">
    <source>
        <dbReference type="EMBL" id="CAI5450658.1"/>
    </source>
</evidence>
<accession>A0A9P1IWG4</accession>
<evidence type="ECO:0000313" key="3">
    <source>
        <dbReference type="Proteomes" id="UP001152747"/>
    </source>
</evidence>
<organism evidence="2 3">
    <name type="scientific">Caenorhabditis angaria</name>
    <dbReference type="NCBI Taxonomy" id="860376"/>
    <lineage>
        <taxon>Eukaryota</taxon>
        <taxon>Metazoa</taxon>
        <taxon>Ecdysozoa</taxon>
        <taxon>Nematoda</taxon>
        <taxon>Chromadorea</taxon>
        <taxon>Rhabditida</taxon>
        <taxon>Rhabditina</taxon>
        <taxon>Rhabditomorpha</taxon>
        <taxon>Rhabditoidea</taxon>
        <taxon>Rhabditidae</taxon>
        <taxon>Peloderinae</taxon>
        <taxon>Caenorhabditis</taxon>
    </lineage>
</organism>
<comment type="caution">
    <text evidence="2">The sequence shown here is derived from an EMBL/GenBank/DDBJ whole genome shotgun (WGS) entry which is preliminary data.</text>
</comment>
<sequence length="81" mass="9269">MVTHTLAQPGSRFTKIYIRKITNYQPKKSEDHEEPRVMTQLLENNAISENRRSDQMKTRHPSPSINRSMQNAIGLECCGGP</sequence>
<keyword evidence="3" id="KW-1185">Reference proteome</keyword>
<dbReference type="AlphaFoldDB" id="A0A9P1IWG4"/>
<protein>
    <submittedName>
        <fullName evidence="2">Uncharacterized protein</fullName>
    </submittedName>
</protein>
<dbReference type="Proteomes" id="UP001152747">
    <property type="component" value="Unassembled WGS sequence"/>
</dbReference>
<dbReference type="EMBL" id="CANHGI010000005">
    <property type="protein sequence ID" value="CAI5450658.1"/>
    <property type="molecule type" value="Genomic_DNA"/>
</dbReference>
<feature type="compositionally biased region" description="Polar residues" evidence="1">
    <location>
        <begin position="61"/>
        <end position="71"/>
    </location>
</feature>
<proteinExistence type="predicted"/>
<feature type="region of interest" description="Disordered" evidence="1">
    <location>
        <begin position="46"/>
        <end position="73"/>
    </location>
</feature>
<evidence type="ECO:0000256" key="1">
    <source>
        <dbReference type="SAM" id="MobiDB-lite"/>
    </source>
</evidence>
<name>A0A9P1IWG4_9PELO</name>
<reference evidence="2" key="1">
    <citation type="submission" date="2022-11" db="EMBL/GenBank/DDBJ databases">
        <authorList>
            <person name="Kikuchi T."/>
        </authorList>
    </citation>
    <scope>NUCLEOTIDE SEQUENCE</scope>
    <source>
        <strain evidence="2">PS1010</strain>
    </source>
</reference>